<dbReference type="Proteomes" id="UP000005837">
    <property type="component" value="Unassembled WGS sequence"/>
</dbReference>
<evidence type="ECO:0000313" key="2">
    <source>
        <dbReference type="Proteomes" id="UP000005837"/>
    </source>
</evidence>
<accession>C0DWX8</accession>
<name>C0DWX8_EIKCO</name>
<evidence type="ECO:0000313" key="1">
    <source>
        <dbReference type="EMBL" id="EEG23432.1"/>
    </source>
</evidence>
<gene>
    <name evidence="1" type="ORF">EIKCOROL_01882</name>
</gene>
<dbReference type="HOGENOM" id="CLU_3308906_0_0_4"/>
<reference evidence="1 2" key="1">
    <citation type="submission" date="2009-01" db="EMBL/GenBank/DDBJ databases">
        <authorList>
            <person name="Fulton L."/>
            <person name="Clifton S."/>
            <person name="Chinwalla A.T."/>
            <person name="Mitreva M."/>
            <person name="Sodergren E."/>
            <person name="Weinstock G."/>
            <person name="Clifton S."/>
            <person name="Dooling D.J."/>
            <person name="Fulton B."/>
            <person name="Minx P."/>
            <person name="Pepin K.H."/>
            <person name="Johnson M."/>
            <person name="Bhonagiri V."/>
            <person name="Nash W.E."/>
            <person name="Mardis E.R."/>
            <person name="Wilson R.K."/>
        </authorList>
    </citation>
    <scope>NUCLEOTIDE SEQUENCE [LARGE SCALE GENOMIC DNA]</scope>
    <source>
        <strain evidence="1 2">ATCC 23834</strain>
    </source>
</reference>
<comment type="caution">
    <text evidence="1">The sequence shown here is derived from an EMBL/GenBank/DDBJ whole genome shotgun (WGS) entry which is preliminary data.</text>
</comment>
<organism evidence="1 2">
    <name type="scientific">Eikenella corrodens ATCC 23834</name>
    <dbReference type="NCBI Taxonomy" id="546274"/>
    <lineage>
        <taxon>Bacteria</taxon>
        <taxon>Pseudomonadati</taxon>
        <taxon>Pseudomonadota</taxon>
        <taxon>Betaproteobacteria</taxon>
        <taxon>Neisseriales</taxon>
        <taxon>Neisseriaceae</taxon>
        <taxon>Eikenella</taxon>
    </lineage>
</organism>
<protein>
    <submittedName>
        <fullName evidence="1">Uncharacterized protein</fullName>
    </submittedName>
</protein>
<dbReference type="AlphaFoldDB" id="C0DWX8"/>
<sequence length="39" mass="4176">MSHWESVFICSTLFEGYLKMPNGFSGSLYAGMGGLAKAS</sequence>
<proteinExistence type="predicted"/>
<dbReference type="EMBL" id="ACEA01000040">
    <property type="protein sequence ID" value="EEG23432.1"/>
    <property type="molecule type" value="Genomic_DNA"/>
</dbReference>